<dbReference type="Proteomes" id="UP000708576">
    <property type="component" value="Unassembled WGS sequence"/>
</dbReference>
<name>A0ABS5K0B5_9BACT</name>
<dbReference type="RefSeq" id="WP_212217551.1">
    <property type="nucleotide sequence ID" value="NZ_JAGUCO010000019.1"/>
</dbReference>
<gene>
    <name evidence="1" type="ORF">KEM10_17975</name>
</gene>
<comment type="caution">
    <text evidence="1">The sequence shown here is derived from an EMBL/GenBank/DDBJ whole genome shotgun (WGS) entry which is preliminary data.</text>
</comment>
<evidence type="ECO:0000313" key="2">
    <source>
        <dbReference type="Proteomes" id="UP000708576"/>
    </source>
</evidence>
<protein>
    <submittedName>
        <fullName evidence="1">Uncharacterized protein</fullName>
    </submittedName>
</protein>
<accession>A0ABS5K0B5</accession>
<evidence type="ECO:0000313" key="1">
    <source>
        <dbReference type="EMBL" id="MBS2100179.1"/>
    </source>
</evidence>
<keyword evidence="2" id="KW-1185">Reference proteome</keyword>
<reference evidence="1 2" key="1">
    <citation type="journal article" date="2015" name="Int. J. Syst. Evol. Microbiol.">
        <title>Carboxylicivirga linearis sp. nov., isolated from a sea cucumber culture pond.</title>
        <authorList>
            <person name="Wang F.Q."/>
            <person name="Zhou Y.X."/>
            <person name="Lin X.Z."/>
            <person name="Chen G.J."/>
            <person name="Du Z.J."/>
        </authorList>
    </citation>
    <scope>NUCLEOTIDE SEQUENCE [LARGE SCALE GENOMIC DNA]</scope>
    <source>
        <strain evidence="1 2">FB218</strain>
    </source>
</reference>
<sequence>MKKRVMDNHPELNEEDVRFNKTVDSVVSSFQIEGIDFSPEELDEMISNVKEELKQNKIKSDIKK</sequence>
<dbReference type="EMBL" id="JAGUCO010000019">
    <property type="protein sequence ID" value="MBS2100179.1"/>
    <property type="molecule type" value="Genomic_DNA"/>
</dbReference>
<proteinExistence type="predicted"/>
<organism evidence="1 2">
    <name type="scientific">Carboxylicivirga linearis</name>
    <dbReference type="NCBI Taxonomy" id="1628157"/>
    <lineage>
        <taxon>Bacteria</taxon>
        <taxon>Pseudomonadati</taxon>
        <taxon>Bacteroidota</taxon>
        <taxon>Bacteroidia</taxon>
        <taxon>Marinilabiliales</taxon>
        <taxon>Marinilabiliaceae</taxon>
        <taxon>Carboxylicivirga</taxon>
    </lineage>
</organism>